<dbReference type="InterPro" id="IPR003036">
    <property type="entry name" value="Gag_P30"/>
</dbReference>
<dbReference type="Proteomes" id="UP000645828">
    <property type="component" value="Unassembled WGS sequence"/>
</dbReference>
<dbReference type="Pfam" id="PF00077">
    <property type="entry name" value="RVP"/>
    <property type="match status" value="1"/>
</dbReference>
<dbReference type="Gene3D" id="1.10.375.10">
    <property type="entry name" value="Human Immunodeficiency Virus Type 1 Capsid Protein"/>
    <property type="match status" value="1"/>
</dbReference>
<dbReference type="GO" id="GO:0004190">
    <property type="term" value="F:aspartic-type endopeptidase activity"/>
    <property type="evidence" value="ECO:0007669"/>
    <property type="project" value="InterPro"/>
</dbReference>
<dbReference type="InterPro" id="IPR043502">
    <property type="entry name" value="DNA/RNA_pol_sf"/>
</dbReference>
<dbReference type="EMBL" id="CAJHUB010000677">
    <property type="protein sequence ID" value="CAD7676358.1"/>
    <property type="molecule type" value="Genomic_DNA"/>
</dbReference>
<sequence>MQYWPFSASDLYNGKTHNPSFSRDPQALTGLIESILLTHQPTWDDRQQLLQTLLTTEERQRVYLEARKNVPGADGRPTQLPKEIEDVFPLVRPTWDYDTVAGRERLRLYRQVLLAGLKGAGRRPTNLAKVRAISASDIGNKLQRLEGLQGYTLQDLVKEAEKVFNKQETLEEREERIRKEQEEREDKRDKRRVSGPGTPPQPRITLKVEGQPVTFLVDTGAQHSVSTEAKGPLSSKTSWVQGATGGKLYRWTTERKVHLSTGQVTHSFLLVPDCPYPLLGRDLLSKVGAQIPFQQKGATITGAGGQPLQVLTLRLEDEHRLHEDSPPAVQPLDSEWLTNYPQAWAETAGMGLARLLQLGILIPCQSPWNNPLLPVKKPGTGDYRPVQDLREVNWRTEDIHPTVPNPYNLLSTLPPSHVWYTVLDLKDAFFCLRLSSQSQPIFAFEWKDPETGFSGQFTWTRLPQGFKNSPTLFDEALHRDLADFRVGHPDLVLLQYVDDLLLAARTEQDRVKDPS</sequence>
<dbReference type="Gene3D" id="3.10.10.10">
    <property type="entry name" value="HIV Type 1 Reverse Transcriptase, subunit A, domain 1"/>
    <property type="match status" value="1"/>
</dbReference>
<feature type="domain" description="Peptidase A2" evidence="4">
    <location>
        <begin position="213"/>
        <end position="283"/>
    </location>
</feature>
<comment type="similarity">
    <text evidence="1">Belongs to the beta type-B retroviral polymerase family. HERV class-II K(HML-2) pol subfamily.</text>
</comment>
<dbReference type="CDD" id="cd06095">
    <property type="entry name" value="RP_RTVL_H_like"/>
    <property type="match status" value="1"/>
</dbReference>
<protein>
    <submittedName>
        <fullName evidence="6">(raccoon dog) hypothetical protein</fullName>
    </submittedName>
</protein>
<dbReference type="AlphaFoldDB" id="A0A811YHV1"/>
<dbReference type="InterPro" id="IPR000477">
    <property type="entry name" value="RT_dom"/>
</dbReference>
<comment type="caution">
    <text evidence="6">The sequence shown here is derived from an EMBL/GenBank/DDBJ whole genome shotgun (WGS) entry which is preliminary data.</text>
</comment>
<organism evidence="6 7">
    <name type="scientific">Nyctereutes procyonoides</name>
    <name type="common">Raccoon dog</name>
    <name type="synonym">Canis procyonoides</name>
    <dbReference type="NCBI Taxonomy" id="34880"/>
    <lineage>
        <taxon>Eukaryota</taxon>
        <taxon>Metazoa</taxon>
        <taxon>Chordata</taxon>
        <taxon>Craniata</taxon>
        <taxon>Vertebrata</taxon>
        <taxon>Euteleostomi</taxon>
        <taxon>Mammalia</taxon>
        <taxon>Eutheria</taxon>
        <taxon>Laurasiatheria</taxon>
        <taxon>Carnivora</taxon>
        <taxon>Caniformia</taxon>
        <taxon>Canidae</taxon>
        <taxon>Nyctereutes</taxon>
    </lineage>
</organism>
<dbReference type="SUPFAM" id="SSF56672">
    <property type="entry name" value="DNA/RNA polymerases"/>
    <property type="match status" value="1"/>
</dbReference>
<evidence type="ECO:0000259" key="5">
    <source>
        <dbReference type="PROSITE" id="PS50878"/>
    </source>
</evidence>
<dbReference type="PROSITE" id="PS50175">
    <property type="entry name" value="ASP_PROT_RETROV"/>
    <property type="match status" value="1"/>
</dbReference>
<dbReference type="SUPFAM" id="SSF50630">
    <property type="entry name" value="Acid proteases"/>
    <property type="match status" value="1"/>
</dbReference>
<evidence type="ECO:0000256" key="3">
    <source>
        <dbReference type="SAM" id="MobiDB-lite"/>
    </source>
</evidence>
<dbReference type="InterPro" id="IPR050462">
    <property type="entry name" value="Retroviral_Gag-Pol_poly"/>
</dbReference>
<evidence type="ECO:0000313" key="7">
    <source>
        <dbReference type="Proteomes" id="UP000645828"/>
    </source>
</evidence>
<dbReference type="GO" id="GO:0019068">
    <property type="term" value="P:virion assembly"/>
    <property type="evidence" value="ECO:0007669"/>
    <property type="project" value="InterPro"/>
</dbReference>
<dbReference type="PROSITE" id="PS50878">
    <property type="entry name" value="RT_POL"/>
    <property type="match status" value="1"/>
</dbReference>
<dbReference type="Gene3D" id="2.40.70.10">
    <property type="entry name" value="Acid Proteases"/>
    <property type="match status" value="1"/>
</dbReference>
<name>A0A811YHV1_NYCPR</name>
<dbReference type="InterPro" id="IPR008919">
    <property type="entry name" value="Retrov_capsid_N"/>
</dbReference>
<dbReference type="GO" id="GO:0006508">
    <property type="term" value="P:proteolysis"/>
    <property type="evidence" value="ECO:0007669"/>
    <property type="project" value="InterPro"/>
</dbReference>
<dbReference type="InterPro" id="IPR043128">
    <property type="entry name" value="Rev_trsase/Diguanyl_cyclase"/>
</dbReference>
<dbReference type="Pfam" id="PF00078">
    <property type="entry name" value="RVT_1"/>
    <property type="match status" value="1"/>
</dbReference>
<feature type="compositionally biased region" description="Basic and acidic residues" evidence="3">
    <location>
        <begin position="167"/>
        <end position="188"/>
    </location>
</feature>
<dbReference type="PANTHER" id="PTHR33166">
    <property type="entry name" value="GAG_P30 DOMAIN-CONTAINING PROTEIN"/>
    <property type="match status" value="1"/>
</dbReference>
<keyword evidence="7" id="KW-1185">Reference proteome</keyword>
<evidence type="ECO:0000259" key="4">
    <source>
        <dbReference type="PROSITE" id="PS50175"/>
    </source>
</evidence>
<keyword evidence="2" id="KW-0378">Hydrolase</keyword>
<feature type="region of interest" description="Disordered" evidence="3">
    <location>
        <begin position="167"/>
        <end position="203"/>
    </location>
</feature>
<proteinExistence type="inferred from homology"/>
<dbReference type="InterPro" id="IPR018061">
    <property type="entry name" value="Retropepsins"/>
</dbReference>
<evidence type="ECO:0000313" key="6">
    <source>
        <dbReference type="EMBL" id="CAD7676358.1"/>
    </source>
</evidence>
<feature type="domain" description="Reverse transcriptase" evidence="5">
    <location>
        <begin position="356"/>
        <end position="515"/>
    </location>
</feature>
<dbReference type="SUPFAM" id="SSF47943">
    <property type="entry name" value="Retrovirus capsid protein, N-terminal core domain"/>
    <property type="match status" value="1"/>
</dbReference>
<gene>
    <name evidence="6" type="ORF">NYPRO_LOCUS9153</name>
</gene>
<dbReference type="InterPro" id="IPR001995">
    <property type="entry name" value="Peptidase_A2_cat"/>
</dbReference>
<dbReference type="InterPro" id="IPR021109">
    <property type="entry name" value="Peptidase_aspartic_dom_sf"/>
</dbReference>
<dbReference type="Gene3D" id="3.30.70.270">
    <property type="match status" value="1"/>
</dbReference>
<reference evidence="6" key="1">
    <citation type="submission" date="2020-12" db="EMBL/GenBank/DDBJ databases">
        <authorList>
            <consortium name="Molecular Ecology Group"/>
        </authorList>
    </citation>
    <scope>NUCLEOTIDE SEQUENCE</scope>
    <source>
        <strain evidence="6">TBG_1078</strain>
    </source>
</reference>
<accession>A0A811YHV1</accession>
<evidence type="ECO:0000256" key="2">
    <source>
        <dbReference type="ARBA" id="ARBA00022801"/>
    </source>
</evidence>
<evidence type="ECO:0000256" key="1">
    <source>
        <dbReference type="ARBA" id="ARBA00010879"/>
    </source>
</evidence>
<dbReference type="Pfam" id="PF02093">
    <property type="entry name" value="Gag_p30"/>
    <property type="match status" value="1"/>
</dbReference>